<feature type="region of interest" description="Disordered" evidence="2">
    <location>
        <begin position="33"/>
        <end position="54"/>
    </location>
</feature>
<name>A0ABT1ACW6_9PSEU</name>
<keyword evidence="5" id="KW-1185">Reference proteome</keyword>
<keyword evidence="3" id="KW-0732">Signal</keyword>
<comment type="caution">
    <text evidence="4">The sequence shown here is derived from an EMBL/GenBank/DDBJ whole genome shotgun (WGS) entry which is preliminary data.</text>
</comment>
<dbReference type="PROSITE" id="PS51257">
    <property type="entry name" value="PROKAR_LIPOPROTEIN"/>
    <property type="match status" value="1"/>
</dbReference>
<dbReference type="Proteomes" id="UP001165283">
    <property type="component" value="Unassembled WGS sequence"/>
</dbReference>
<feature type="signal peptide" evidence="3">
    <location>
        <begin position="1"/>
        <end position="28"/>
    </location>
</feature>
<gene>
    <name evidence="4" type="ORF">KDL28_38220</name>
</gene>
<evidence type="ECO:0000313" key="4">
    <source>
        <dbReference type="EMBL" id="MCO1660901.1"/>
    </source>
</evidence>
<reference evidence="4" key="1">
    <citation type="submission" date="2021-04" db="EMBL/GenBank/DDBJ databases">
        <title>Pseudonocardia sp. nov., isolated from sandy soil of mangrove forest.</title>
        <authorList>
            <person name="Zan Z."/>
            <person name="Huang R."/>
            <person name="Liu W."/>
        </authorList>
    </citation>
    <scope>NUCLEOTIDE SEQUENCE</scope>
    <source>
        <strain evidence="4">S2-4</strain>
    </source>
</reference>
<keyword evidence="1" id="KW-0175">Coiled coil</keyword>
<accession>A0ABT1ACW6</accession>
<evidence type="ECO:0000256" key="2">
    <source>
        <dbReference type="SAM" id="MobiDB-lite"/>
    </source>
</evidence>
<evidence type="ECO:0008006" key="6">
    <source>
        <dbReference type="Google" id="ProtNLM"/>
    </source>
</evidence>
<protein>
    <recommendedName>
        <fullName evidence="6">Small secreted protein</fullName>
    </recommendedName>
</protein>
<evidence type="ECO:0000313" key="5">
    <source>
        <dbReference type="Proteomes" id="UP001165283"/>
    </source>
</evidence>
<sequence length="211" mass="21620">MTDTLRRRGRSATSPLVALAAAAGLALAGCATDAPVAPDAPEPVPAPGGEAVEGTAGPEAVAWTGSVCEALVPVAQTLRTPPEIDVTAPQAARQAYRDFLVEARTQADQAQQQLSTLGAPPVEEGEELAQEVQEQVTDLREDVTEALNRVEAADPNNPLAIGEAVVAGGNVLGAVGNNVQAVGALTDEPELRNAFEQAPACEELRDAGDSE</sequence>
<proteinExistence type="predicted"/>
<feature type="coiled-coil region" evidence="1">
    <location>
        <begin position="122"/>
        <end position="149"/>
    </location>
</feature>
<organism evidence="4 5">
    <name type="scientific">Pseudonocardia humida</name>
    <dbReference type="NCBI Taxonomy" id="2800819"/>
    <lineage>
        <taxon>Bacteria</taxon>
        <taxon>Bacillati</taxon>
        <taxon>Actinomycetota</taxon>
        <taxon>Actinomycetes</taxon>
        <taxon>Pseudonocardiales</taxon>
        <taxon>Pseudonocardiaceae</taxon>
        <taxon>Pseudonocardia</taxon>
    </lineage>
</organism>
<dbReference type="EMBL" id="JAGSOV010000097">
    <property type="protein sequence ID" value="MCO1660901.1"/>
    <property type="molecule type" value="Genomic_DNA"/>
</dbReference>
<evidence type="ECO:0000256" key="3">
    <source>
        <dbReference type="SAM" id="SignalP"/>
    </source>
</evidence>
<evidence type="ECO:0000256" key="1">
    <source>
        <dbReference type="SAM" id="Coils"/>
    </source>
</evidence>
<feature type="chain" id="PRO_5046939493" description="Small secreted protein" evidence="3">
    <location>
        <begin position="29"/>
        <end position="211"/>
    </location>
</feature>
<dbReference type="RefSeq" id="WP_252446429.1">
    <property type="nucleotide sequence ID" value="NZ_JAGSOV010000097.1"/>
</dbReference>